<dbReference type="InterPro" id="IPR036388">
    <property type="entry name" value="WH-like_DNA-bd_sf"/>
</dbReference>
<proteinExistence type="predicted"/>
<dbReference type="EMBL" id="MAPZ01000019">
    <property type="protein sequence ID" value="OBY10910.1"/>
    <property type="molecule type" value="Genomic_DNA"/>
</dbReference>
<dbReference type="PANTHER" id="PTHR30363">
    <property type="entry name" value="HTH-TYPE TRANSCRIPTIONAL REGULATOR SRLR-RELATED"/>
    <property type="match status" value="1"/>
</dbReference>
<evidence type="ECO:0000256" key="2">
    <source>
        <dbReference type="ARBA" id="ARBA00023163"/>
    </source>
</evidence>
<dbReference type="PRINTS" id="PR00037">
    <property type="entry name" value="HTHLACR"/>
</dbReference>
<dbReference type="InterPro" id="IPR050313">
    <property type="entry name" value="Carb_Metab_HTH_regulators"/>
</dbReference>
<dbReference type="SMART" id="SM00420">
    <property type="entry name" value="HTH_DEOR"/>
    <property type="match status" value="1"/>
</dbReference>
<organism evidence="4 5">
    <name type="scientific">Clostridium paraputrificum</name>
    <dbReference type="NCBI Taxonomy" id="29363"/>
    <lineage>
        <taxon>Bacteria</taxon>
        <taxon>Bacillati</taxon>
        <taxon>Bacillota</taxon>
        <taxon>Clostridia</taxon>
        <taxon>Eubacteriales</taxon>
        <taxon>Clostridiaceae</taxon>
        <taxon>Clostridium</taxon>
    </lineage>
</organism>
<protein>
    <submittedName>
        <fullName evidence="4">DeoR family transcriptional regulator</fullName>
    </submittedName>
</protein>
<reference evidence="4 5" key="1">
    <citation type="submission" date="2016-06" db="EMBL/GenBank/DDBJ databases">
        <authorList>
            <person name="Kjaerup R.B."/>
            <person name="Dalgaard T.S."/>
            <person name="Juul-Madsen H.R."/>
        </authorList>
    </citation>
    <scope>NUCLEOTIDE SEQUENCE [LARGE SCALE GENOMIC DNA]</scope>
    <source>
        <strain evidence="4 5">373-A1</strain>
    </source>
</reference>
<accession>A0A1B8RQ03</accession>
<dbReference type="OrthoDB" id="9797223at2"/>
<dbReference type="Pfam" id="PF08220">
    <property type="entry name" value="HTH_DeoR"/>
    <property type="match status" value="1"/>
</dbReference>
<dbReference type="GeneID" id="42774833"/>
<dbReference type="eggNOG" id="COG1349">
    <property type="taxonomic scope" value="Bacteria"/>
</dbReference>
<evidence type="ECO:0000259" key="3">
    <source>
        <dbReference type="PROSITE" id="PS51000"/>
    </source>
</evidence>
<dbReference type="Pfam" id="PF00455">
    <property type="entry name" value="DeoRC"/>
    <property type="match status" value="1"/>
</dbReference>
<dbReference type="InterPro" id="IPR037171">
    <property type="entry name" value="NagB/RpiA_transferase-like"/>
</dbReference>
<dbReference type="PROSITE" id="PS51000">
    <property type="entry name" value="HTH_DEOR_2"/>
    <property type="match status" value="1"/>
</dbReference>
<keyword evidence="5" id="KW-1185">Reference proteome</keyword>
<dbReference type="AlphaFoldDB" id="A0A1B8RQ03"/>
<dbReference type="InterPro" id="IPR014036">
    <property type="entry name" value="DeoR-like_C"/>
</dbReference>
<dbReference type="PANTHER" id="PTHR30363:SF44">
    <property type="entry name" value="AGA OPERON TRANSCRIPTIONAL REPRESSOR-RELATED"/>
    <property type="match status" value="1"/>
</dbReference>
<dbReference type="SUPFAM" id="SSF100950">
    <property type="entry name" value="NagB/RpiA/CoA transferase-like"/>
    <property type="match status" value="1"/>
</dbReference>
<sequence>MFLEERYDKIIKMVEDKGRMSVKDLSSIFKVTEDCIRKDLRELEKRGKVKRVHGGAITNRSHNDIKHINERKEINSGKKQEIAKRAFNEIEDGDIVFLDVSSINLELAKIIGSGSKKVIVVSNMPQVATVLNDSKDNITLIIVGGEFSKKVGAMIGAFTNQYISQFTFDKSFVGVCGINEETGWVSTLNMEDGATKKTIIDNSNKSYLVMEEEKYNYDEFYKFAKLDDVSGIITEDRIIYKF</sequence>
<dbReference type="SMART" id="SM01134">
    <property type="entry name" value="DeoRC"/>
    <property type="match status" value="1"/>
</dbReference>
<dbReference type="GO" id="GO:0003700">
    <property type="term" value="F:DNA-binding transcription factor activity"/>
    <property type="evidence" value="ECO:0007669"/>
    <property type="project" value="InterPro"/>
</dbReference>
<dbReference type="SUPFAM" id="SSF46785">
    <property type="entry name" value="Winged helix' DNA-binding domain"/>
    <property type="match status" value="1"/>
</dbReference>
<evidence type="ECO:0000256" key="1">
    <source>
        <dbReference type="ARBA" id="ARBA00023015"/>
    </source>
</evidence>
<comment type="caution">
    <text evidence="4">The sequence shown here is derived from an EMBL/GenBank/DDBJ whole genome shotgun (WGS) entry which is preliminary data.</text>
</comment>
<dbReference type="Proteomes" id="UP000092714">
    <property type="component" value="Unassembled WGS sequence"/>
</dbReference>
<evidence type="ECO:0000313" key="5">
    <source>
        <dbReference type="Proteomes" id="UP000092714"/>
    </source>
</evidence>
<name>A0A1B8RQ03_9CLOT</name>
<gene>
    <name evidence="4" type="ORF">CP373A1_10475</name>
</gene>
<keyword evidence="2" id="KW-0804">Transcription</keyword>
<dbReference type="InterPro" id="IPR001034">
    <property type="entry name" value="DeoR_HTH"/>
</dbReference>
<keyword evidence="1" id="KW-0805">Transcription regulation</keyword>
<feature type="domain" description="HTH deoR-type" evidence="3">
    <location>
        <begin position="3"/>
        <end position="58"/>
    </location>
</feature>
<dbReference type="Gene3D" id="1.10.10.10">
    <property type="entry name" value="Winged helix-like DNA-binding domain superfamily/Winged helix DNA-binding domain"/>
    <property type="match status" value="1"/>
</dbReference>
<dbReference type="RefSeq" id="WP_027096997.1">
    <property type="nucleotide sequence ID" value="NZ_CABHIH010000002.1"/>
</dbReference>
<evidence type="ECO:0000313" key="4">
    <source>
        <dbReference type="EMBL" id="OBY10910.1"/>
    </source>
</evidence>
<dbReference type="InterPro" id="IPR036390">
    <property type="entry name" value="WH_DNA-bd_sf"/>
</dbReference>